<evidence type="ECO:0000256" key="4">
    <source>
        <dbReference type="ARBA" id="ARBA00022989"/>
    </source>
</evidence>
<feature type="transmembrane region" description="Helical" evidence="8">
    <location>
        <begin position="266"/>
        <end position="288"/>
    </location>
</feature>
<feature type="transmembrane region" description="Helical" evidence="8">
    <location>
        <begin position="66"/>
        <end position="84"/>
    </location>
</feature>
<feature type="transmembrane region" description="Helical" evidence="8">
    <location>
        <begin position="441"/>
        <end position="465"/>
    </location>
</feature>
<feature type="transmembrane region" description="Helical" evidence="8">
    <location>
        <begin position="209"/>
        <end position="227"/>
    </location>
</feature>
<feature type="transmembrane region" description="Helical" evidence="8">
    <location>
        <begin position="36"/>
        <end position="54"/>
    </location>
</feature>
<dbReference type="SUPFAM" id="SSF103473">
    <property type="entry name" value="MFS general substrate transporter"/>
    <property type="match status" value="2"/>
</dbReference>
<dbReference type="PANTHER" id="PTHR23515">
    <property type="entry name" value="HIGH-AFFINITY NITRATE TRANSPORTER 2.3"/>
    <property type="match status" value="1"/>
</dbReference>
<proteinExistence type="inferred from homology"/>
<keyword evidence="11" id="KW-1185">Reference proteome</keyword>
<dbReference type="GO" id="GO:0005886">
    <property type="term" value="C:plasma membrane"/>
    <property type="evidence" value="ECO:0007669"/>
    <property type="project" value="UniProtKB-SubCell"/>
</dbReference>
<keyword evidence="4 8" id="KW-1133">Transmembrane helix</keyword>
<feature type="transmembrane region" description="Helical" evidence="8">
    <location>
        <begin position="122"/>
        <end position="143"/>
    </location>
</feature>
<gene>
    <name evidence="10" type="ORF">OP10G_3212</name>
</gene>
<evidence type="ECO:0000256" key="1">
    <source>
        <dbReference type="ARBA" id="ARBA00004651"/>
    </source>
</evidence>
<evidence type="ECO:0000256" key="7">
    <source>
        <dbReference type="SAM" id="MobiDB-lite"/>
    </source>
</evidence>
<dbReference type="EMBL" id="CP007139">
    <property type="protein sequence ID" value="AIE86580.1"/>
    <property type="molecule type" value="Genomic_DNA"/>
</dbReference>
<feature type="compositionally biased region" description="Polar residues" evidence="7">
    <location>
        <begin position="481"/>
        <end position="498"/>
    </location>
</feature>
<sequence length="519" mass="55274">MNTLAFMICFAAWTMYGVLGAFLTDHGLLAIDKAQMGWLIGVPVLTGSILRLPVGLLTDRFGGKPMFIAIMLVSALGLVGTSFANGFTAFVVTGLIFGLSGTIFSAGVAYTSLWFPKERQGTALGIFGMGTIGSALTSMGAPILLTALTNNGAQPEEWRKLPLVYAGALVAVTIAFAFLTQNRKVVATQQKTWGVMLGPLRDLRVWRFGLYYFVVFGGFVALSQWLIPYYINVYGMSLAVAGVMASAFSLPSGITRALGGFVSDRFGARGTMYIVLSACTLLFLALVAPRMDITSTGEGILADKAGKVTAVSRESIVIGVKSYALKPAPSSIGEPQGNLVLPRFRSWQEPAVTAGQTVKKKELIARGITHVFFQANVWVFSGVVLLAGVMMGFGMAAVFRHIPDYFPNDVGVVGGLVGVIGGLGGFLCPILFGWMLKATGLWSSCWLFLALISVISLVWMHLVILKMGREQDQIRAAQAPGGQSNGSRTVDETPSASDNEAPDPALGQDATQPRMPVKL</sequence>
<feature type="transmembrane region" description="Helical" evidence="8">
    <location>
        <begin position="377"/>
        <end position="399"/>
    </location>
</feature>
<evidence type="ECO:0000313" key="11">
    <source>
        <dbReference type="Proteomes" id="UP000027982"/>
    </source>
</evidence>
<accession>A0A068NV16</accession>
<evidence type="ECO:0000259" key="9">
    <source>
        <dbReference type="PROSITE" id="PS50850"/>
    </source>
</evidence>
<dbReference type="Pfam" id="PF07690">
    <property type="entry name" value="MFS_1"/>
    <property type="match status" value="2"/>
</dbReference>
<evidence type="ECO:0000256" key="2">
    <source>
        <dbReference type="ARBA" id="ARBA00008432"/>
    </source>
</evidence>
<reference evidence="10 11" key="1">
    <citation type="journal article" date="2014" name="PLoS ONE">
        <title>The first complete genome sequence of the class fimbriimonadia in the phylum armatimonadetes.</title>
        <authorList>
            <person name="Hu Z.Y."/>
            <person name="Wang Y.Z."/>
            <person name="Im W.T."/>
            <person name="Wang S.Y."/>
            <person name="Zhao G.P."/>
            <person name="Zheng H.J."/>
            <person name="Quan Z.X."/>
        </authorList>
    </citation>
    <scope>NUCLEOTIDE SEQUENCE [LARGE SCALE GENOMIC DNA]</scope>
    <source>
        <strain evidence="10">Gsoil 348</strain>
    </source>
</reference>
<dbReference type="InterPro" id="IPR036259">
    <property type="entry name" value="MFS_trans_sf"/>
</dbReference>
<dbReference type="PROSITE" id="PS50850">
    <property type="entry name" value="MFS"/>
    <property type="match status" value="1"/>
</dbReference>
<evidence type="ECO:0000256" key="8">
    <source>
        <dbReference type="SAM" id="Phobius"/>
    </source>
</evidence>
<dbReference type="STRING" id="661478.OP10G_3212"/>
<keyword evidence="5" id="KW-0534">Nitrate assimilation</keyword>
<comment type="subcellular location">
    <subcellularLocation>
        <location evidence="1">Cell membrane</location>
        <topology evidence="1">Multi-pass membrane protein</topology>
    </subcellularLocation>
</comment>
<evidence type="ECO:0000256" key="5">
    <source>
        <dbReference type="ARBA" id="ARBA00023063"/>
    </source>
</evidence>
<protein>
    <submittedName>
        <fullName evidence="10">Nitrate/nitrite transporter</fullName>
    </submittedName>
</protein>
<dbReference type="GO" id="GO:0015112">
    <property type="term" value="F:nitrate transmembrane transporter activity"/>
    <property type="evidence" value="ECO:0007669"/>
    <property type="project" value="InterPro"/>
</dbReference>
<feature type="region of interest" description="Disordered" evidence="7">
    <location>
        <begin position="476"/>
        <end position="519"/>
    </location>
</feature>
<dbReference type="InterPro" id="IPR011701">
    <property type="entry name" value="MFS"/>
</dbReference>
<feature type="transmembrane region" description="Helical" evidence="8">
    <location>
        <begin position="90"/>
        <end position="110"/>
    </location>
</feature>
<keyword evidence="3 8" id="KW-0812">Transmembrane</keyword>
<dbReference type="KEGG" id="fgi:OP10G_3212"/>
<dbReference type="AlphaFoldDB" id="A0A068NV16"/>
<feature type="transmembrane region" description="Helical" evidence="8">
    <location>
        <begin position="411"/>
        <end position="435"/>
    </location>
</feature>
<comment type="similarity">
    <text evidence="2">Belongs to the major facilitator superfamily. Nitrate/nitrite porter (TC 2.A.1.8) family.</text>
</comment>
<dbReference type="HOGENOM" id="CLU_001265_14_0_0"/>
<evidence type="ECO:0000256" key="6">
    <source>
        <dbReference type="ARBA" id="ARBA00023136"/>
    </source>
</evidence>
<dbReference type="Proteomes" id="UP000027982">
    <property type="component" value="Chromosome"/>
</dbReference>
<dbReference type="eggNOG" id="COG2223">
    <property type="taxonomic scope" value="Bacteria"/>
</dbReference>
<dbReference type="GO" id="GO:0042128">
    <property type="term" value="P:nitrate assimilation"/>
    <property type="evidence" value="ECO:0007669"/>
    <property type="project" value="UniProtKB-KW"/>
</dbReference>
<feature type="transmembrane region" description="Helical" evidence="8">
    <location>
        <begin position="163"/>
        <end position="180"/>
    </location>
</feature>
<evidence type="ECO:0000313" key="10">
    <source>
        <dbReference type="EMBL" id="AIE86580.1"/>
    </source>
</evidence>
<dbReference type="InterPro" id="IPR020846">
    <property type="entry name" value="MFS_dom"/>
</dbReference>
<feature type="transmembrane region" description="Helical" evidence="8">
    <location>
        <begin position="233"/>
        <end position="254"/>
    </location>
</feature>
<organism evidence="10 11">
    <name type="scientific">Fimbriimonas ginsengisoli Gsoil 348</name>
    <dbReference type="NCBI Taxonomy" id="661478"/>
    <lineage>
        <taxon>Bacteria</taxon>
        <taxon>Bacillati</taxon>
        <taxon>Armatimonadota</taxon>
        <taxon>Fimbriimonadia</taxon>
        <taxon>Fimbriimonadales</taxon>
        <taxon>Fimbriimonadaceae</taxon>
        <taxon>Fimbriimonas</taxon>
    </lineage>
</organism>
<name>A0A068NV16_FIMGI</name>
<dbReference type="Gene3D" id="1.20.1250.20">
    <property type="entry name" value="MFS general substrate transporter like domains"/>
    <property type="match status" value="2"/>
</dbReference>
<feature type="domain" description="Major facilitator superfamily (MFS) profile" evidence="9">
    <location>
        <begin position="1"/>
        <end position="468"/>
    </location>
</feature>
<dbReference type="InterPro" id="IPR044772">
    <property type="entry name" value="NO3_transporter"/>
</dbReference>
<evidence type="ECO:0000256" key="3">
    <source>
        <dbReference type="ARBA" id="ARBA00022692"/>
    </source>
</evidence>
<keyword evidence="6 8" id="KW-0472">Membrane</keyword>